<keyword evidence="3 5" id="KW-0574">Periplasm</keyword>
<dbReference type="RefSeq" id="WP_005819060.1">
    <property type="nucleotide sequence ID" value="NZ_ACFT01000037.1"/>
</dbReference>
<comment type="caution">
    <text evidence="8">The sequence shown here is derived from an EMBL/GenBank/DDBJ whole genome shotgun (WGS) entry which is preliminary data.</text>
</comment>
<sequence>MQNKMISGVNVNRRQFLKRSILASSMLSLPQTVWASDRQPLKIPPLLDVGRGRPIRLDLRPAQTQFDVGKLVDVWGVNGQYLAPTVRVKSNDFVKLTYVNNLPQAVSMNIQGLLAPTEMIGSAHRVLEPKSSWSPIISINQPACTCWYGANTLLNSALQVYRGLAGLWIIEDNDSKNAQLPNKYGVNDIPLILQDVLLNKEGKQVLDTNKAQFLGNRLFVNGQESAYLKVSPGWVRLRIVNASLSRTYELRLDNDQPLHLIATGMGMLAEPLEQKVVSLVPSERVEVLVEVKEGNSINLITGEKRDLLDKAKLLFADDDQLVDNVILELRPEGMIAAFQQKPQTVPFNAEDFQFTIQQERKFTLRPLDYLINQQRFDPKRIDFSVKKGSIERWYLTSNTDIGFTLQGAKFIVETRNRQRIANKYLAWKDTVWLKKDQETTILVKFEHNASAELPFNFGVSDLMLRDRGAMGQFIVTE</sequence>
<evidence type="ECO:0000256" key="3">
    <source>
        <dbReference type="ARBA" id="ARBA00022764"/>
    </source>
</evidence>
<dbReference type="HAMAP" id="MF_00915">
    <property type="entry name" value="FtsP"/>
    <property type="match status" value="1"/>
</dbReference>
<keyword evidence="9" id="KW-1185">Reference proteome</keyword>
<dbReference type="InterPro" id="IPR008972">
    <property type="entry name" value="Cupredoxin"/>
</dbReference>
<protein>
    <recommendedName>
        <fullName evidence="5">Cell division protein FtsP</fullName>
    </recommendedName>
</protein>
<dbReference type="PROSITE" id="PS51318">
    <property type="entry name" value="TAT"/>
    <property type="match status" value="1"/>
</dbReference>
<keyword evidence="1 5" id="KW-0132">Cell division</keyword>
<comment type="subcellular location">
    <subcellularLocation>
        <location evidence="5">Periplasm</location>
    </subcellularLocation>
    <text evidence="5">Localizes to the division septum.</text>
</comment>
<dbReference type="Pfam" id="PF07732">
    <property type="entry name" value="Cu-oxidase_3"/>
    <property type="match status" value="1"/>
</dbReference>
<evidence type="ECO:0000256" key="5">
    <source>
        <dbReference type="HAMAP-Rule" id="MF_00915"/>
    </source>
</evidence>
<dbReference type="Gene3D" id="2.60.40.420">
    <property type="entry name" value="Cupredoxins - blue copper proteins"/>
    <property type="match status" value="3"/>
</dbReference>
<dbReference type="PANTHER" id="PTHR48267:SF1">
    <property type="entry name" value="BILIRUBIN OXIDASE"/>
    <property type="match status" value="1"/>
</dbReference>
<dbReference type="SUPFAM" id="SSF49503">
    <property type="entry name" value="Cupredoxins"/>
    <property type="match status" value="3"/>
</dbReference>
<accession>A0ABM9YSJ1</accession>
<dbReference type="InterPro" id="IPR011706">
    <property type="entry name" value="Cu-oxidase_C"/>
</dbReference>
<dbReference type="Pfam" id="PF07731">
    <property type="entry name" value="Cu-oxidase_2"/>
    <property type="match status" value="1"/>
</dbReference>
<evidence type="ECO:0000256" key="1">
    <source>
        <dbReference type="ARBA" id="ARBA00022618"/>
    </source>
</evidence>
<evidence type="ECO:0000256" key="4">
    <source>
        <dbReference type="ARBA" id="ARBA00023306"/>
    </source>
</evidence>
<feature type="domain" description="Plastocyanin-like" evidence="6">
    <location>
        <begin position="352"/>
        <end position="448"/>
    </location>
</feature>
<evidence type="ECO:0000313" key="8">
    <source>
        <dbReference type="EMBL" id="EEV24240.1"/>
    </source>
</evidence>
<gene>
    <name evidence="5" type="primary">ftsP</name>
    <name evidence="8" type="ORF">AM202_04749</name>
</gene>
<comment type="similarity">
    <text evidence="5">Belongs to the FtsP family.</text>
</comment>
<dbReference type="InterPro" id="IPR006311">
    <property type="entry name" value="TAT_signal"/>
</dbReference>
<reference evidence="8 9" key="1">
    <citation type="journal article" date="2010" name="Vet. Microbiol.">
        <title>Production of haemolysins by strains of the Actinobacillus minor/porcitonsillarum complex.</title>
        <authorList>
            <person name="Arya G."/>
            <person name="Niven D.F."/>
        </authorList>
    </citation>
    <scope>NUCLEOTIDE SEQUENCE [LARGE SCALE GENOMIC DNA]</scope>
    <source>
        <strain evidence="9">strain 202</strain>
    </source>
</reference>
<dbReference type="InterPro" id="IPR026589">
    <property type="entry name" value="FtsP"/>
</dbReference>
<evidence type="ECO:0000259" key="7">
    <source>
        <dbReference type="Pfam" id="PF07732"/>
    </source>
</evidence>
<dbReference type="InterPro" id="IPR011707">
    <property type="entry name" value="Cu-oxidase-like_N"/>
</dbReference>
<name>A0ABM9YSJ1_9PAST</name>
<comment type="function">
    <text evidence="5">Cell division protein that is required for growth during stress conditions. May be involved in protecting or stabilizing the divisomal assembly under conditions of stress.</text>
</comment>
<dbReference type="CDD" id="cd04232">
    <property type="entry name" value="CuRO_1_CueO_FtsP"/>
    <property type="match status" value="1"/>
</dbReference>
<evidence type="ECO:0000313" key="9">
    <source>
        <dbReference type="Proteomes" id="UP000003394"/>
    </source>
</evidence>
<keyword evidence="4 5" id="KW-0131">Cell cycle</keyword>
<feature type="domain" description="Plastocyanin-like" evidence="7">
    <location>
        <begin position="62"/>
        <end position="174"/>
    </location>
</feature>
<keyword evidence="2" id="KW-0732">Signal</keyword>
<proteinExistence type="inferred from homology"/>
<dbReference type="PANTHER" id="PTHR48267">
    <property type="entry name" value="CUPREDOXIN SUPERFAMILY PROTEIN"/>
    <property type="match status" value="1"/>
</dbReference>
<dbReference type="EMBL" id="ACFT01000037">
    <property type="protein sequence ID" value="EEV24240.1"/>
    <property type="molecule type" value="Genomic_DNA"/>
</dbReference>
<evidence type="ECO:0000256" key="2">
    <source>
        <dbReference type="ARBA" id="ARBA00022729"/>
    </source>
</evidence>
<dbReference type="InterPro" id="IPR045087">
    <property type="entry name" value="Cu-oxidase_fam"/>
</dbReference>
<evidence type="ECO:0000259" key="6">
    <source>
        <dbReference type="Pfam" id="PF07731"/>
    </source>
</evidence>
<dbReference type="Proteomes" id="UP000003394">
    <property type="component" value="Unassembled WGS sequence"/>
</dbReference>
<organism evidence="8 9">
    <name type="scientific">Actinobacillus minor 202</name>
    <dbReference type="NCBI Taxonomy" id="591023"/>
    <lineage>
        <taxon>Bacteria</taxon>
        <taxon>Pseudomonadati</taxon>
        <taxon>Pseudomonadota</taxon>
        <taxon>Gammaproteobacteria</taxon>
        <taxon>Pasteurellales</taxon>
        <taxon>Pasteurellaceae</taxon>
        <taxon>Actinobacillus</taxon>
    </lineage>
</organism>